<sequence>MFGLSNRNSSMLLPLIFISVVICAFQATSTAQLVLEWWPKSLFPPDADEFVSLAVALFLQMCIVAAIYLELRCYQSN</sequence>
<keyword evidence="2" id="KW-1185">Reference proteome</keyword>
<dbReference type="Proteomes" id="UP000887574">
    <property type="component" value="Unplaced"/>
</dbReference>
<evidence type="ECO:0000313" key="3">
    <source>
        <dbReference type="WBParaSite" id="jg9793"/>
    </source>
</evidence>
<protein>
    <submittedName>
        <fullName evidence="3">Uncharacterized protein</fullName>
    </submittedName>
</protein>
<feature type="transmembrane region" description="Helical" evidence="1">
    <location>
        <begin position="50"/>
        <end position="71"/>
    </location>
</feature>
<proteinExistence type="predicted"/>
<keyword evidence="1" id="KW-0472">Membrane</keyword>
<evidence type="ECO:0000313" key="2">
    <source>
        <dbReference type="Proteomes" id="UP000887574"/>
    </source>
</evidence>
<dbReference type="WBParaSite" id="jg9793">
    <property type="protein sequence ID" value="jg9793"/>
    <property type="gene ID" value="jg9793"/>
</dbReference>
<accession>A0A915EVV8</accession>
<name>A0A915EVV8_9BILA</name>
<dbReference type="AlphaFoldDB" id="A0A915EVV8"/>
<keyword evidence="1" id="KW-1133">Transmembrane helix</keyword>
<keyword evidence="1" id="KW-0812">Transmembrane</keyword>
<organism evidence="2 3">
    <name type="scientific">Ditylenchus dipsaci</name>
    <dbReference type="NCBI Taxonomy" id="166011"/>
    <lineage>
        <taxon>Eukaryota</taxon>
        <taxon>Metazoa</taxon>
        <taxon>Ecdysozoa</taxon>
        <taxon>Nematoda</taxon>
        <taxon>Chromadorea</taxon>
        <taxon>Rhabditida</taxon>
        <taxon>Tylenchina</taxon>
        <taxon>Tylenchomorpha</taxon>
        <taxon>Sphaerularioidea</taxon>
        <taxon>Anguinidae</taxon>
        <taxon>Anguininae</taxon>
        <taxon>Ditylenchus</taxon>
    </lineage>
</organism>
<evidence type="ECO:0000256" key="1">
    <source>
        <dbReference type="SAM" id="Phobius"/>
    </source>
</evidence>
<reference evidence="3" key="1">
    <citation type="submission" date="2022-11" db="UniProtKB">
        <authorList>
            <consortium name="WormBaseParasite"/>
        </authorList>
    </citation>
    <scope>IDENTIFICATION</scope>
</reference>